<feature type="region of interest" description="Disordered" evidence="1">
    <location>
        <begin position="37"/>
        <end position="57"/>
    </location>
</feature>
<dbReference type="EMBL" id="LR796585">
    <property type="protein sequence ID" value="CAB4152890.1"/>
    <property type="molecule type" value="Genomic_DNA"/>
</dbReference>
<feature type="region of interest" description="Disordered" evidence="1">
    <location>
        <begin position="1"/>
        <end position="21"/>
    </location>
</feature>
<reference evidence="2" key="1">
    <citation type="submission" date="2020-04" db="EMBL/GenBank/DDBJ databases">
        <authorList>
            <person name="Chiriac C."/>
            <person name="Salcher M."/>
            <person name="Ghai R."/>
            <person name="Kavagutti S V."/>
        </authorList>
    </citation>
    <scope>NUCLEOTIDE SEQUENCE</scope>
</reference>
<organism evidence="2">
    <name type="scientific">uncultured Caudovirales phage</name>
    <dbReference type="NCBI Taxonomy" id="2100421"/>
    <lineage>
        <taxon>Viruses</taxon>
        <taxon>Duplodnaviria</taxon>
        <taxon>Heunggongvirae</taxon>
        <taxon>Uroviricota</taxon>
        <taxon>Caudoviricetes</taxon>
        <taxon>Peduoviridae</taxon>
        <taxon>Maltschvirus</taxon>
        <taxon>Maltschvirus maltsch</taxon>
    </lineage>
</organism>
<evidence type="ECO:0000256" key="1">
    <source>
        <dbReference type="SAM" id="MobiDB-lite"/>
    </source>
</evidence>
<feature type="compositionally biased region" description="Polar residues" evidence="1">
    <location>
        <begin position="46"/>
        <end position="57"/>
    </location>
</feature>
<accession>A0A6J5N6W5</accession>
<sequence length="57" mass="6200">MGKQASRATKITNSNTNSNLPIQKIDALKTLKNAIKNNLARKPSKSAPTCNNGYKNQ</sequence>
<evidence type="ECO:0000313" key="2">
    <source>
        <dbReference type="EMBL" id="CAB4152890.1"/>
    </source>
</evidence>
<protein>
    <submittedName>
        <fullName evidence="2">Uncharacterized protein</fullName>
    </submittedName>
</protein>
<name>A0A6J5N6W5_9CAUD</name>
<proteinExistence type="predicted"/>
<gene>
    <name evidence="2" type="ORF">UFOVP606_32</name>
</gene>